<evidence type="ECO:0000256" key="7">
    <source>
        <dbReference type="ARBA" id="ARBA00023163"/>
    </source>
</evidence>
<dbReference type="Pfam" id="PF00072">
    <property type="entry name" value="Response_reg"/>
    <property type="match status" value="1"/>
</dbReference>
<dbReference type="PANTHER" id="PTHR42713">
    <property type="entry name" value="HISTIDINE KINASE-RELATED"/>
    <property type="match status" value="1"/>
</dbReference>
<evidence type="ECO:0000313" key="11">
    <source>
        <dbReference type="EMBL" id="KFN12323.1"/>
    </source>
</evidence>
<accession>A0A090ZPF1</accession>
<keyword evidence="6" id="KW-0238">DNA-binding</keyword>
<dbReference type="SUPFAM" id="SSF46689">
    <property type="entry name" value="Homeodomain-like"/>
    <property type="match status" value="2"/>
</dbReference>
<evidence type="ECO:0000313" key="12">
    <source>
        <dbReference type="Proteomes" id="UP000029278"/>
    </source>
</evidence>
<dbReference type="EMBL" id="JMQA01000001">
    <property type="protein sequence ID" value="KFN12323.1"/>
    <property type="molecule type" value="Genomic_DNA"/>
</dbReference>
<protein>
    <submittedName>
        <fullName evidence="11">Helix-turn-helix domain protein</fullName>
    </submittedName>
</protein>
<organism evidence="11 12">
    <name type="scientific">Paenibacillus macerans</name>
    <name type="common">Bacillus macerans</name>
    <dbReference type="NCBI Taxonomy" id="44252"/>
    <lineage>
        <taxon>Bacteria</taxon>
        <taxon>Bacillati</taxon>
        <taxon>Bacillota</taxon>
        <taxon>Bacilli</taxon>
        <taxon>Bacillales</taxon>
        <taxon>Paenibacillaceae</taxon>
        <taxon>Paenibacillus</taxon>
    </lineage>
</organism>
<feature type="domain" description="HTH araC/xylS-type" evidence="9">
    <location>
        <begin position="435"/>
        <end position="533"/>
    </location>
</feature>
<dbReference type="HOGENOM" id="CLU_000445_5_0_9"/>
<dbReference type="STRING" id="44252.DJ90_1903"/>
<feature type="domain" description="Response regulatory" evidence="10">
    <location>
        <begin position="3"/>
        <end position="120"/>
    </location>
</feature>
<dbReference type="InterPro" id="IPR001789">
    <property type="entry name" value="Sig_transdc_resp-reg_receiver"/>
</dbReference>
<comment type="caution">
    <text evidence="11">The sequence shown here is derived from an EMBL/GenBank/DDBJ whole genome shotgun (WGS) entry which is preliminary data.</text>
</comment>
<keyword evidence="12" id="KW-1185">Reference proteome</keyword>
<dbReference type="PROSITE" id="PS00041">
    <property type="entry name" value="HTH_ARAC_FAMILY_1"/>
    <property type="match status" value="1"/>
</dbReference>
<comment type="subcellular location">
    <subcellularLocation>
        <location evidence="1">Cytoplasm</location>
    </subcellularLocation>
</comment>
<dbReference type="PRINTS" id="PR00032">
    <property type="entry name" value="HTHARAC"/>
</dbReference>
<proteinExistence type="predicted"/>
<evidence type="ECO:0000256" key="3">
    <source>
        <dbReference type="ARBA" id="ARBA00022553"/>
    </source>
</evidence>
<dbReference type="InterPro" id="IPR009057">
    <property type="entry name" value="Homeodomain-like_sf"/>
</dbReference>
<keyword evidence="7" id="KW-0804">Transcription</keyword>
<dbReference type="Pfam" id="PF12833">
    <property type="entry name" value="HTH_18"/>
    <property type="match status" value="1"/>
</dbReference>
<dbReference type="RefSeq" id="WP_036624079.1">
    <property type="nucleotide sequence ID" value="NZ_JAKOBR010000031.1"/>
</dbReference>
<reference evidence="11 12" key="1">
    <citation type="submission" date="2014-04" db="EMBL/GenBank/DDBJ databases">
        <authorList>
            <person name="Bishop-Lilly K.A."/>
            <person name="Broomall S.M."/>
            <person name="Chain P.S."/>
            <person name="Chertkov O."/>
            <person name="Coyne S.R."/>
            <person name="Daligault H.E."/>
            <person name="Davenport K.W."/>
            <person name="Erkkila T."/>
            <person name="Frey K.G."/>
            <person name="Gibbons H.S."/>
            <person name="Gu W."/>
            <person name="Jaissle J."/>
            <person name="Johnson S.L."/>
            <person name="Koroleva G.I."/>
            <person name="Ladner J.T."/>
            <person name="Lo C.-C."/>
            <person name="Minogue T.D."/>
            <person name="Munk C."/>
            <person name="Palacios G.F."/>
            <person name="Redden C.L."/>
            <person name="Rosenzweig C.N."/>
            <person name="Scholz M.B."/>
            <person name="Teshima H."/>
            <person name="Xu Y."/>
        </authorList>
    </citation>
    <scope>NUCLEOTIDE SEQUENCE [LARGE SCALE GENOMIC DNA]</scope>
    <source>
        <strain evidence="11 12">8244</strain>
    </source>
</reference>
<dbReference type="Proteomes" id="UP000029278">
    <property type="component" value="Unassembled WGS sequence"/>
</dbReference>
<evidence type="ECO:0000256" key="5">
    <source>
        <dbReference type="ARBA" id="ARBA00023015"/>
    </source>
</evidence>
<evidence type="ECO:0000259" key="10">
    <source>
        <dbReference type="PROSITE" id="PS50110"/>
    </source>
</evidence>
<dbReference type="SUPFAM" id="SSF52172">
    <property type="entry name" value="CheY-like"/>
    <property type="match status" value="1"/>
</dbReference>
<dbReference type="InterPro" id="IPR051552">
    <property type="entry name" value="HptR"/>
</dbReference>
<dbReference type="InterPro" id="IPR018060">
    <property type="entry name" value="HTH_AraC"/>
</dbReference>
<keyword evidence="5" id="KW-0805">Transcription regulation</keyword>
<gene>
    <name evidence="11" type="ORF">DJ90_1903</name>
</gene>
<evidence type="ECO:0000256" key="4">
    <source>
        <dbReference type="ARBA" id="ARBA00023012"/>
    </source>
</evidence>
<dbReference type="PANTHER" id="PTHR42713:SF3">
    <property type="entry name" value="TRANSCRIPTIONAL REGULATORY PROTEIN HPTR"/>
    <property type="match status" value="1"/>
</dbReference>
<dbReference type="GeneID" id="77008148"/>
<name>A0A090ZPF1_PAEMA</name>
<dbReference type="PROSITE" id="PS01124">
    <property type="entry name" value="HTH_ARAC_FAMILY_2"/>
    <property type="match status" value="1"/>
</dbReference>
<dbReference type="SMART" id="SM00448">
    <property type="entry name" value="REC"/>
    <property type="match status" value="1"/>
</dbReference>
<dbReference type="Gene3D" id="1.10.10.60">
    <property type="entry name" value="Homeodomain-like"/>
    <property type="match status" value="2"/>
</dbReference>
<dbReference type="GO" id="GO:0003700">
    <property type="term" value="F:DNA-binding transcription factor activity"/>
    <property type="evidence" value="ECO:0007669"/>
    <property type="project" value="InterPro"/>
</dbReference>
<dbReference type="GO" id="GO:0000160">
    <property type="term" value="P:phosphorelay signal transduction system"/>
    <property type="evidence" value="ECO:0007669"/>
    <property type="project" value="UniProtKB-KW"/>
</dbReference>
<dbReference type="InterPro" id="IPR018062">
    <property type="entry name" value="HTH_AraC-typ_CS"/>
</dbReference>
<feature type="modified residue" description="4-aspartylphosphate" evidence="8">
    <location>
        <position position="55"/>
    </location>
</feature>
<dbReference type="Gene3D" id="3.40.50.2300">
    <property type="match status" value="1"/>
</dbReference>
<evidence type="ECO:0000256" key="2">
    <source>
        <dbReference type="ARBA" id="ARBA00022490"/>
    </source>
</evidence>
<keyword evidence="4" id="KW-0902">Two-component regulatory system</keyword>
<dbReference type="SMART" id="SM00342">
    <property type="entry name" value="HTH_ARAC"/>
    <property type="match status" value="1"/>
</dbReference>
<dbReference type="GO" id="GO:0043565">
    <property type="term" value="F:sequence-specific DNA binding"/>
    <property type="evidence" value="ECO:0007669"/>
    <property type="project" value="InterPro"/>
</dbReference>
<dbReference type="InterPro" id="IPR011006">
    <property type="entry name" value="CheY-like_superfamily"/>
</dbReference>
<evidence type="ECO:0000256" key="8">
    <source>
        <dbReference type="PROSITE-ProRule" id="PRU00169"/>
    </source>
</evidence>
<keyword evidence="2" id="KW-0963">Cytoplasm</keyword>
<sequence>MFKVLIADDHYTVLEYLSAGIPWPNLGLELAAVCSDGGQAWEACQLHRPDILVTDIGMPVMDGLELIEKASALNPRLKAVILSCHEDFHYAQSAVKLNVSDYILKESLRIDQVVSVLDRLTNQLTEEKRLENDRNQLQNVVQQNLSAIRSRFIRKFLEQPVWNEVEWAKEFQNFGILLRGGVPYLPVAAWPERAAELEIRFGGAVNMQFVIDNALQELVRLSESFIFVLNEQQYLFLFPFPHTLKRNLYEDVREELLRVQQQMYQHLRVGISFVRGEVSGDLLQLKKEIQRLFDAKTFRFYAGERIYAKMLPVETTKEDIFLHYSKALQEMKDCIVAGDKARISLAVKEWKKFIESRVYPVEAVKCWVLKMTMELQLKYTVMQNFVTSFNTEMLQRKIASIETLDHLLEWLQAFLEKKSVEIEALREQTVRREIAEAQRYVQIHTGEKIAMEEMAHRLNLNPSHFSRIFKQETGETFVEFVTRTKMERAQELLNQSDLNVAEISEQLGYEHTSYFIKLFRNFAGMSPNEFRKSI</sequence>
<dbReference type="CDD" id="cd17536">
    <property type="entry name" value="REC_YesN-like"/>
    <property type="match status" value="1"/>
</dbReference>
<dbReference type="PROSITE" id="PS50110">
    <property type="entry name" value="RESPONSE_REGULATORY"/>
    <property type="match status" value="1"/>
</dbReference>
<dbReference type="OrthoDB" id="342399at2"/>
<keyword evidence="3 8" id="KW-0597">Phosphoprotein</keyword>
<dbReference type="InterPro" id="IPR020449">
    <property type="entry name" value="Tscrpt_reg_AraC-type_HTH"/>
</dbReference>
<dbReference type="GO" id="GO:0005737">
    <property type="term" value="C:cytoplasm"/>
    <property type="evidence" value="ECO:0007669"/>
    <property type="project" value="UniProtKB-SubCell"/>
</dbReference>
<dbReference type="PATRIC" id="fig|44252.3.peg.100"/>
<evidence type="ECO:0000259" key="9">
    <source>
        <dbReference type="PROSITE" id="PS01124"/>
    </source>
</evidence>
<evidence type="ECO:0000256" key="1">
    <source>
        <dbReference type="ARBA" id="ARBA00004496"/>
    </source>
</evidence>
<evidence type="ECO:0000256" key="6">
    <source>
        <dbReference type="ARBA" id="ARBA00023125"/>
    </source>
</evidence>
<dbReference type="AlphaFoldDB" id="A0A090ZPF1"/>